<sequence length="68" mass="8184">MLSPIFSFLLWFGGGWWLMERVAKRFFYLSWEHYLCMRCVDVMFYDAFAISLFECSFAINLHSSNTFC</sequence>
<dbReference type="AlphaFoldDB" id="A0AAD6KU52"/>
<gene>
    <name evidence="1" type="ORF">OIU84_021216</name>
</gene>
<organism evidence="1 2">
    <name type="scientific">Salix udensis</name>
    <dbReference type="NCBI Taxonomy" id="889485"/>
    <lineage>
        <taxon>Eukaryota</taxon>
        <taxon>Viridiplantae</taxon>
        <taxon>Streptophyta</taxon>
        <taxon>Embryophyta</taxon>
        <taxon>Tracheophyta</taxon>
        <taxon>Spermatophyta</taxon>
        <taxon>Magnoliopsida</taxon>
        <taxon>eudicotyledons</taxon>
        <taxon>Gunneridae</taxon>
        <taxon>Pentapetalae</taxon>
        <taxon>rosids</taxon>
        <taxon>fabids</taxon>
        <taxon>Malpighiales</taxon>
        <taxon>Salicaceae</taxon>
        <taxon>Saliceae</taxon>
        <taxon>Salix</taxon>
    </lineage>
</organism>
<accession>A0AAD6KU52</accession>
<dbReference type="Proteomes" id="UP001162972">
    <property type="component" value="Chromosome 8"/>
</dbReference>
<proteinExistence type="predicted"/>
<comment type="caution">
    <text evidence="1">The sequence shown here is derived from an EMBL/GenBank/DDBJ whole genome shotgun (WGS) entry which is preliminary data.</text>
</comment>
<name>A0AAD6KU52_9ROSI</name>
<evidence type="ECO:0000313" key="2">
    <source>
        <dbReference type="Proteomes" id="UP001162972"/>
    </source>
</evidence>
<protein>
    <submittedName>
        <fullName evidence="1">Uncharacterized protein</fullName>
    </submittedName>
</protein>
<dbReference type="EMBL" id="JAPFFJ010000004">
    <property type="protein sequence ID" value="KAJ6429771.1"/>
    <property type="molecule type" value="Genomic_DNA"/>
</dbReference>
<keyword evidence="2" id="KW-1185">Reference proteome</keyword>
<reference evidence="1 2" key="1">
    <citation type="journal article" date="2023" name="Int. J. Mol. Sci.">
        <title>De Novo Assembly and Annotation of 11 Diverse Shrub Willow (Salix) Genomes Reveals Novel Gene Organization in Sex-Linked Regions.</title>
        <authorList>
            <person name="Hyden B."/>
            <person name="Feng K."/>
            <person name="Yates T.B."/>
            <person name="Jawdy S."/>
            <person name="Cereghino C."/>
            <person name="Smart L.B."/>
            <person name="Muchero W."/>
        </authorList>
    </citation>
    <scope>NUCLEOTIDE SEQUENCE [LARGE SCALE GENOMIC DNA]</scope>
    <source>
        <tissue evidence="1">Shoot tip</tissue>
    </source>
</reference>
<evidence type="ECO:0000313" key="1">
    <source>
        <dbReference type="EMBL" id="KAJ6429771.1"/>
    </source>
</evidence>